<evidence type="ECO:0000313" key="6">
    <source>
        <dbReference type="Proteomes" id="UP000002051"/>
    </source>
</evidence>
<accession>A0A072V6L7</accession>
<evidence type="ECO:0000259" key="3">
    <source>
        <dbReference type="SMART" id="SM00093"/>
    </source>
</evidence>
<reference evidence="4 6" key="1">
    <citation type="journal article" date="2011" name="Nature">
        <title>The Medicago genome provides insight into the evolution of rhizobial symbioses.</title>
        <authorList>
            <person name="Young N.D."/>
            <person name="Debelle F."/>
            <person name="Oldroyd G.E."/>
            <person name="Geurts R."/>
            <person name="Cannon S.B."/>
            <person name="Udvardi M.K."/>
            <person name="Benedito V.A."/>
            <person name="Mayer K.F."/>
            <person name="Gouzy J."/>
            <person name="Schoof H."/>
            <person name="Van de Peer Y."/>
            <person name="Proost S."/>
            <person name="Cook D.R."/>
            <person name="Meyers B.C."/>
            <person name="Spannagl M."/>
            <person name="Cheung F."/>
            <person name="De Mita S."/>
            <person name="Krishnakumar V."/>
            <person name="Gundlach H."/>
            <person name="Zhou S."/>
            <person name="Mudge J."/>
            <person name="Bharti A.K."/>
            <person name="Murray J.D."/>
            <person name="Naoumkina M.A."/>
            <person name="Rosen B."/>
            <person name="Silverstein K.A."/>
            <person name="Tang H."/>
            <person name="Rombauts S."/>
            <person name="Zhao P.X."/>
            <person name="Zhou P."/>
            <person name="Barbe V."/>
            <person name="Bardou P."/>
            <person name="Bechner M."/>
            <person name="Bellec A."/>
            <person name="Berger A."/>
            <person name="Berges H."/>
            <person name="Bidwell S."/>
            <person name="Bisseling T."/>
            <person name="Choisne N."/>
            <person name="Couloux A."/>
            <person name="Denny R."/>
            <person name="Deshpande S."/>
            <person name="Dai X."/>
            <person name="Doyle J.J."/>
            <person name="Dudez A.M."/>
            <person name="Farmer A.D."/>
            <person name="Fouteau S."/>
            <person name="Franken C."/>
            <person name="Gibelin C."/>
            <person name="Gish J."/>
            <person name="Goldstein S."/>
            <person name="Gonzalez A.J."/>
            <person name="Green P.J."/>
            <person name="Hallab A."/>
            <person name="Hartog M."/>
            <person name="Hua A."/>
            <person name="Humphray S.J."/>
            <person name="Jeong D.H."/>
            <person name="Jing Y."/>
            <person name="Jocker A."/>
            <person name="Kenton S.M."/>
            <person name="Kim D.J."/>
            <person name="Klee K."/>
            <person name="Lai H."/>
            <person name="Lang C."/>
            <person name="Lin S."/>
            <person name="Macmil S.L."/>
            <person name="Magdelenat G."/>
            <person name="Matthews L."/>
            <person name="McCorrison J."/>
            <person name="Monaghan E.L."/>
            <person name="Mun J.H."/>
            <person name="Najar F.Z."/>
            <person name="Nicholson C."/>
            <person name="Noirot C."/>
            <person name="O'Bleness M."/>
            <person name="Paule C.R."/>
            <person name="Poulain J."/>
            <person name="Prion F."/>
            <person name="Qin B."/>
            <person name="Qu C."/>
            <person name="Retzel E.F."/>
            <person name="Riddle C."/>
            <person name="Sallet E."/>
            <person name="Samain S."/>
            <person name="Samson N."/>
            <person name="Sanders I."/>
            <person name="Saurat O."/>
            <person name="Scarpelli C."/>
            <person name="Schiex T."/>
            <person name="Segurens B."/>
            <person name="Severin A.J."/>
            <person name="Sherrier D.J."/>
            <person name="Shi R."/>
            <person name="Sims S."/>
            <person name="Singer S.R."/>
            <person name="Sinharoy S."/>
            <person name="Sterck L."/>
            <person name="Viollet A."/>
            <person name="Wang B.B."/>
            <person name="Wang K."/>
            <person name="Wang M."/>
            <person name="Wang X."/>
            <person name="Warfsmann J."/>
            <person name="Weissenbach J."/>
            <person name="White D.D."/>
            <person name="White J.D."/>
            <person name="Wiley G.B."/>
            <person name="Wincker P."/>
            <person name="Xing Y."/>
            <person name="Yang L."/>
            <person name="Yao Z."/>
            <person name="Ying F."/>
            <person name="Zhai J."/>
            <person name="Zhou L."/>
            <person name="Zuber A."/>
            <person name="Denarie J."/>
            <person name="Dixon R.A."/>
            <person name="May G.D."/>
            <person name="Schwartz D.C."/>
            <person name="Rogers J."/>
            <person name="Quetier F."/>
            <person name="Town C.D."/>
            <person name="Roe B.A."/>
        </authorList>
    </citation>
    <scope>NUCLEOTIDE SEQUENCE [LARGE SCALE GENOMIC DNA]</scope>
    <source>
        <strain evidence="4">A17</strain>
        <strain evidence="5 6">cv. Jemalong A17</strain>
    </source>
</reference>
<dbReference type="Pfam" id="PF00079">
    <property type="entry name" value="Serpin"/>
    <property type="match status" value="1"/>
</dbReference>
<evidence type="ECO:0000313" key="4">
    <source>
        <dbReference type="EMBL" id="KEH37714.1"/>
    </source>
</evidence>
<gene>
    <name evidence="5" type="primary">25486608</name>
    <name evidence="4" type="ordered locus">MTR_2g045980</name>
</gene>
<organism evidence="4 6">
    <name type="scientific">Medicago truncatula</name>
    <name type="common">Barrel medic</name>
    <name type="synonym">Medicago tribuloides</name>
    <dbReference type="NCBI Taxonomy" id="3880"/>
    <lineage>
        <taxon>Eukaryota</taxon>
        <taxon>Viridiplantae</taxon>
        <taxon>Streptophyta</taxon>
        <taxon>Embryophyta</taxon>
        <taxon>Tracheophyta</taxon>
        <taxon>Spermatophyta</taxon>
        <taxon>Magnoliopsida</taxon>
        <taxon>eudicotyledons</taxon>
        <taxon>Gunneridae</taxon>
        <taxon>Pentapetalae</taxon>
        <taxon>rosids</taxon>
        <taxon>fabids</taxon>
        <taxon>Fabales</taxon>
        <taxon>Fabaceae</taxon>
        <taxon>Papilionoideae</taxon>
        <taxon>50 kb inversion clade</taxon>
        <taxon>NPAAA clade</taxon>
        <taxon>Hologalegina</taxon>
        <taxon>IRL clade</taxon>
        <taxon>Trifolieae</taxon>
        <taxon>Medicago</taxon>
    </lineage>
</organism>
<dbReference type="EnsemblPlants" id="KEH37714">
    <property type="protein sequence ID" value="KEH37714"/>
    <property type="gene ID" value="MTR_2g045980"/>
</dbReference>
<reference evidence="4 6" key="2">
    <citation type="journal article" date="2014" name="BMC Genomics">
        <title>An improved genome release (version Mt4.0) for the model legume Medicago truncatula.</title>
        <authorList>
            <person name="Tang H."/>
            <person name="Krishnakumar V."/>
            <person name="Bidwell S."/>
            <person name="Rosen B."/>
            <person name="Chan A."/>
            <person name="Zhou S."/>
            <person name="Gentzbittel L."/>
            <person name="Childs K.L."/>
            <person name="Yandell M."/>
            <person name="Gundlach H."/>
            <person name="Mayer K.F."/>
            <person name="Schwartz D.C."/>
            <person name="Town C.D."/>
        </authorList>
    </citation>
    <scope>GENOME REANNOTATION</scope>
    <source>
        <strain evidence="4">A17</strain>
        <strain evidence="5 6">cv. Jemalong A17</strain>
    </source>
</reference>
<dbReference type="OrthoDB" id="1063785at2759"/>
<evidence type="ECO:0000256" key="2">
    <source>
        <dbReference type="RuleBase" id="RU000411"/>
    </source>
</evidence>
<dbReference type="Gene3D" id="3.30.497.10">
    <property type="entry name" value="Antithrombin, subunit I, domain 2"/>
    <property type="match status" value="1"/>
</dbReference>
<dbReference type="AlphaFoldDB" id="A0A072V6L7"/>
<comment type="similarity">
    <text evidence="1 2">Belongs to the serpin family.</text>
</comment>
<dbReference type="SUPFAM" id="SSF56574">
    <property type="entry name" value="Serpins"/>
    <property type="match status" value="1"/>
</dbReference>
<dbReference type="GO" id="GO:0005615">
    <property type="term" value="C:extracellular space"/>
    <property type="evidence" value="ECO:0000318"/>
    <property type="project" value="GO_Central"/>
</dbReference>
<feature type="domain" description="Serpin" evidence="3">
    <location>
        <begin position="15"/>
        <end position="385"/>
    </location>
</feature>
<dbReference type="GO" id="GO:0004867">
    <property type="term" value="F:serine-type endopeptidase inhibitor activity"/>
    <property type="evidence" value="ECO:0007669"/>
    <property type="project" value="InterPro"/>
</dbReference>
<name>A0A072V6L7_MEDTR</name>
<evidence type="ECO:0000313" key="5">
    <source>
        <dbReference type="EnsemblPlants" id="KEH37714"/>
    </source>
</evidence>
<dbReference type="MEROPS" id="I04.087"/>
<evidence type="ECO:0000256" key="1">
    <source>
        <dbReference type="ARBA" id="ARBA00009500"/>
    </source>
</evidence>
<dbReference type="InterPro" id="IPR023795">
    <property type="entry name" value="Serpin_CS"/>
</dbReference>
<dbReference type="SMART" id="SM00093">
    <property type="entry name" value="SERPIN"/>
    <property type="match status" value="1"/>
</dbReference>
<dbReference type="Proteomes" id="UP000002051">
    <property type="component" value="Chromosome 2"/>
</dbReference>
<protein>
    <submittedName>
        <fullName evidence="4">Serpin-ZX-like protein</fullName>
    </submittedName>
</protein>
<dbReference type="HOGENOM" id="CLU_023330_4_0_1"/>
<proteinExistence type="inferred from homology"/>
<dbReference type="PROSITE" id="PS00284">
    <property type="entry name" value="SERPIN"/>
    <property type="match status" value="1"/>
</dbReference>
<dbReference type="Gene3D" id="2.30.39.10">
    <property type="entry name" value="Alpha-1-antitrypsin, domain 1"/>
    <property type="match status" value="1"/>
</dbReference>
<sequence>MALQESITNQTKVSLDIARHLLLKQSDKNIVFSPLSLQIVLSLIAAGSEDPTQQQLVDFLRFKSTNHLNSFTSYLHSVLLKDFAHGRLSFVDGVWVEQTLSLQPSFKQIVRDNYKATPASLDFLTKVVEVTKKVNLWSEKETIGLIKELLPRGPVDRSASVIFANALYFIGAWNEKFDLSKTENSDFHLLNGNSVKVPFMVSKKMQFIEAYDGSKVLRLPYKKGQDTRQFSMYIFLPNAKDGLPALVEKMTSKYELLHENLSLYDQLKQVKVGEFKIPRFNVSFGLETSDTLKELGVVLPFFPGGLTKMVDSLAGQSLSVSHIFHKSFIRVNEEGTEVAAASAARLSKGCSFSPPLNFEVNHPFLFLIREDLTGSILFVGQVLNPLDE</sequence>
<dbReference type="InterPro" id="IPR042178">
    <property type="entry name" value="Serpin_sf_1"/>
</dbReference>
<reference evidence="5" key="3">
    <citation type="submission" date="2015-04" db="UniProtKB">
        <authorList>
            <consortium name="EnsemblPlants"/>
        </authorList>
    </citation>
    <scope>IDENTIFICATION</scope>
    <source>
        <strain evidence="5">cv. Jemalong A17</strain>
    </source>
</reference>
<keyword evidence="6" id="KW-1185">Reference proteome</keyword>
<dbReference type="InterPro" id="IPR042185">
    <property type="entry name" value="Serpin_sf_2"/>
</dbReference>
<dbReference type="InterPro" id="IPR036186">
    <property type="entry name" value="Serpin_sf"/>
</dbReference>
<dbReference type="EMBL" id="CM001218">
    <property type="protein sequence ID" value="KEH37714.1"/>
    <property type="molecule type" value="Genomic_DNA"/>
</dbReference>
<dbReference type="InterPro" id="IPR023796">
    <property type="entry name" value="Serpin_dom"/>
</dbReference>
<dbReference type="CDD" id="cd02043">
    <property type="entry name" value="serpinP_plants"/>
    <property type="match status" value="1"/>
</dbReference>
<dbReference type="KEGG" id="mtr:25486608"/>
<dbReference type="PANTHER" id="PTHR11461:SF211">
    <property type="entry name" value="GH10112P-RELATED"/>
    <property type="match status" value="1"/>
</dbReference>
<dbReference type="PANTHER" id="PTHR11461">
    <property type="entry name" value="SERINE PROTEASE INHIBITOR, SERPIN"/>
    <property type="match status" value="1"/>
</dbReference>
<dbReference type="InterPro" id="IPR000215">
    <property type="entry name" value="Serpin_fam"/>
</dbReference>